<dbReference type="SUPFAM" id="SSF53681">
    <property type="entry name" value="Aspartate/glutamate racemase"/>
    <property type="match status" value="1"/>
</dbReference>
<dbReference type="InterPro" id="IPR001920">
    <property type="entry name" value="Asp/Glu_race"/>
</dbReference>
<evidence type="ECO:0000313" key="2">
    <source>
        <dbReference type="Proteomes" id="UP000576792"/>
    </source>
</evidence>
<gene>
    <name evidence="1" type="ORF">BKA07_002038</name>
</gene>
<dbReference type="RefSeq" id="WP_245161911.1">
    <property type="nucleotide sequence ID" value="NZ_BAAAPQ010000016.1"/>
</dbReference>
<comment type="caution">
    <text evidence="1">The sequence shown here is derived from an EMBL/GenBank/DDBJ whole genome shotgun (WGS) entry which is preliminary data.</text>
</comment>
<protein>
    <submittedName>
        <fullName evidence="1">Aspartate/glutamate racemase</fullName>
    </submittedName>
</protein>
<dbReference type="Gene3D" id="3.40.50.1860">
    <property type="match status" value="1"/>
</dbReference>
<accession>A0A846S205</accession>
<name>A0A846S205_9MICO</name>
<proteinExistence type="predicted"/>
<reference evidence="1 2" key="1">
    <citation type="submission" date="2020-03" db="EMBL/GenBank/DDBJ databases">
        <title>Sequencing the genomes of 1000 actinobacteria strains.</title>
        <authorList>
            <person name="Klenk H.-P."/>
        </authorList>
    </citation>
    <scope>NUCLEOTIDE SEQUENCE [LARGE SCALE GENOMIC DNA]</scope>
    <source>
        <strain evidence="1 2">DSM 18964</strain>
    </source>
</reference>
<dbReference type="AlphaFoldDB" id="A0A846S205"/>
<evidence type="ECO:0000313" key="1">
    <source>
        <dbReference type="EMBL" id="NJC57003.1"/>
    </source>
</evidence>
<keyword evidence="2" id="KW-1185">Reference proteome</keyword>
<dbReference type="EMBL" id="JAATJN010000001">
    <property type="protein sequence ID" value="NJC57003.1"/>
    <property type="molecule type" value="Genomic_DNA"/>
</dbReference>
<dbReference type="Proteomes" id="UP000576792">
    <property type="component" value="Unassembled WGS sequence"/>
</dbReference>
<organism evidence="1 2">
    <name type="scientific">Brevibacterium marinum</name>
    <dbReference type="NCBI Taxonomy" id="418643"/>
    <lineage>
        <taxon>Bacteria</taxon>
        <taxon>Bacillati</taxon>
        <taxon>Actinomycetota</taxon>
        <taxon>Actinomycetes</taxon>
        <taxon>Micrococcales</taxon>
        <taxon>Brevibacteriaceae</taxon>
        <taxon>Brevibacterium</taxon>
    </lineage>
</organism>
<sequence>MRSVDVPVIHIVDSITTMVRDREYSTLAVLGTKWTMCDGFYTERLEEQMP</sequence>
<dbReference type="GO" id="GO:0016855">
    <property type="term" value="F:racemase and epimerase activity, acting on amino acids and derivatives"/>
    <property type="evidence" value="ECO:0007669"/>
    <property type="project" value="InterPro"/>
</dbReference>